<dbReference type="Proteomes" id="UP000177697">
    <property type="component" value="Unassembled WGS sequence"/>
</dbReference>
<organism evidence="2 3">
    <name type="scientific">Candidatus Zambryskibacteria bacterium RIFOXYC1_FULL_39_10</name>
    <dbReference type="NCBI Taxonomy" id="1802779"/>
    <lineage>
        <taxon>Bacteria</taxon>
        <taxon>Candidatus Zambryskiibacteriota</taxon>
    </lineage>
</organism>
<keyword evidence="1" id="KW-1133">Transmembrane helix</keyword>
<reference evidence="2 3" key="1">
    <citation type="journal article" date="2016" name="Nat. Commun.">
        <title>Thousands of microbial genomes shed light on interconnected biogeochemical processes in an aquifer system.</title>
        <authorList>
            <person name="Anantharaman K."/>
            <person name="Brown C.T."/>
            <person name="Hug L.A."/>
            <person name="Sharon I."/>
            <person name="Castelle C.J."/>
            <person name="Probst A.J."/>
            <person name="Thomas B.C."/>
            <person name="Singh A."/>
            <person name="Wilkins M.J."/>
            <person name="Karaoz U."/>
            <person name="Brodie E.L."/>
            <person name="Williams K.H."/>
            <person name="Hubbard S.S."/>
            <person name="Banfield J.F."/>
        </authorList>
    </citation>
    <scope>NUCLEOTIDE SEQUENCE [LARGE SCALE GENOMIC DNA]</scope>
</reference>
<evidence type="ECO:0000313" key="3">
    <source>
        <dbReference type="Proteomes" id="UP000177697"/>
    </source>
</evidence>
<feature type="transmembrane region" description="Helical" evidence="1">
    <location>
        <begin position="12"/>
        <end position="31"/>
    </location>
</feature>
<name>A0A1G2UYU6_9BACT</name>
<dbReference type="AlphaFoldDB" id="A0A1G2UYU6"/>
<gene>
    <name evidence="2" type="ORF">A2431_03380</name>
</gene>
<keyword evidence="1" id="KW-0812">Transmembrane</keyword>
<evidence type="ECO:0000313" key="2">
    <source>
        <dbReference type="EMBL" id="OHB14547.1"/>
    </source>
</evidence>
<keyword evidence="1" id="KW-0472">Membrane</keyword>
<feature type="transmembrane region" description="Helical" evidence="1">
    <location>
        <begin position="43"/>
        <end position="62"/>
    </location>
</feature>
<proteinExistence type="predicted"/>
<dbReference type="EMBL" id="MHWW01000019">
    <property type="protein sequence ID" value="OHB14547.1"/>
    <property type="molecule type" value="Genomic_DNA"/>
</dbReference>
<accession>A0A1G2UYU6</accession>
<protein>
    <submittedName>
        <fullName evidence="2">Uncharacterized protein</fullName>
    </submittedName>
</protein>
<sequence>MFGWWLFIPMALLYVYLARLPYEIILVGILFDNLYYFGDSVWQKYPLTIFSGLLIIIAMFLYKRIHWSKVI</sequence>
<evidence type="ECO:0000256" key="1">
    <source>
        <dbReference type="SAM" id="Phobius"/>
    </source>
</evidence>
<comment type="caution">
    <text evidence="2">The sequence shown here is derived from an EMBL/GenBank/DDBJ whole genome shotgun (WGS) entry which is preliminary data.</text>
</comment>